<accession>A0A067D7V3</accession>
<sequence length="108" mass="11567">VVAAGICFAGTITGARIDARVVAARIVFAGSVTGIFFARSVTEVAKIYARSRPRSYPSVVIRPGYKVGLILELKPDPDPNPDRLHSSRVRSLQYPDPAQGFAIPSVNS</sequence>
<evidence type="ECO:0000313" key="2">
    <source>
        <dbReference type="Proteomes" id="UP000027120"/>
    </source>
</evidence>
<dbReference type="Proteomes" id="UP000027120">
    <property type="component" value="Unassembled WGS sequence"/>
</dbReference>
<organism evidence="1 2">
    <name type="scientific">Citrus sinensis</name>
    <name type="common">Sweet orange</name>
    <name type="synonym">Citrus aurantium var. sinensis</name>
    <dbReference type="NCBI Taxonomy" id="2711"/>
    <lineage>
        <taxon>Eukaryota</taxon>
        <taxon>Viridiplantae</taxon>
        <taxon>Streptophyta</taxon>
        <taxon>Embryophyta</taxon>
        <taxon>Tracheophyta</taxon>
        <taxon>Spermatophyta</taxon>
        <taxon>Magnoliopsida</taxon>
        <taxon>eudicotyledons</taxon>
        <taxon>Gunneridae</taxon>
        <taxon>Pentapetalae</taxon>
        <taxon>rosids</taxon>
        <taxon>malvids</taxon>
        <taxon>Sapindales</taxon>
        <taxon>Rutaceae</taxon>
        <taxon>Aurantioideae</taxon>
        <taxon>Citrus</taxon>
    </lineage>
</organism>
<name>A0A067D7V3_CITSI</name>
<evidence type="ECO:0000313" key="1">
    <source>
        <dbReference type="EMBL" id="KDO38918.1"/>
    </source>
</evidence>
<gene>
    <name evidence="1" type="ORF">CISIN_1g0438201mg</name>
</gene>
<keyword evidence="2" id="KW-1185">Reference proteome</keyword>
<reference evidence="1 2" key="1">
    <citation type="submission" date="2014-04" db="EMBL/GenBank/DDBJ databases">
        <authorList>
            <consortium name="International Citrus Genome Consortium"/>
            <person name="Gmitter F."/>
            <person name="Chen C."/>
            <person name="Farmerie W."/>
            <person name="Harkins T."/>
            <person name="Desany B."/>
            <person name="Mohiuddin M."/>
            <person name="Kodira C."/>
            <person name="Borodovsky M."/>
            <person name="Lomsadze A."/>
            <person name="Burns P."/>
            <person name="Jenkins J."/>
            <person name="Prochnik S."/>
            <person name="Shu S."/>
            <person name="Chapman J."/>
            <person name="Pitluck S."/>
            <person name="Schmutz J."/>
            <person name="Rokhsar D."/>
        </authorList>
    </citation>
    <scope>NUCLEOTIDE SEQUENCE</scope>
</reference>
<proteinExistence type="predicted"/>
<protein>
    <submittedName>
        <fullName evidence="1">Uncharacterized protein</fullName>
    </submittedName>
</protein>
<dbReference type="AlphaFoldDB" id="A0A067D7V3"/>
<feature type="non-terminal residue" evidence="1">
    <location>
        <position position="1"/>
    </location>
</feature>
<dbReference type="EMBL" id="KK787244">
    <property type="protein sequence ID" value="KDO38918.1"/>
    <property type="molecule type" value="Genomic_DNA"/>
</dbReference>